<keyword evidence="5 15" id="KW-1134">Transmembrane beta strand</keyword>
<evidence type="ECO:0000256" key="10">
    <source>
        <dbReference type="ARBA" id="ARBA00023065"/>
    </source>
</evidence>
<evidence type="ECO:0000256" key="11">
    <source>
        <dbReference type="ARBA" id="ARBA00023077"/>
    </source>
</evidence>
<keyword evidence="4 15" id="KW-0813">Transport</keyword>
<evidence type="ECO:0000256" key="16">
    <source>
        <dbReference type="RuleBase" id="RU003357"/>
    </source>
</evidence>
<proteinExistence type="inferred from homology"/>
<dbReference type="GO" id="GO:0015344">
    <property type="term" value="F:siderophore uptake transmembrane transporter activity"/>
    <property type="evidence" value="ECO:0007669"/>
    <property type="project" value="TreeGrafter"/>
</dbReference>
<keyword evidence="13 20" id="KW-0675">Receptor</keyword>
<evidence type="ECO:0000256" key="17">
    <source>
        <dbReference type="SAM" id="SignalP"/>
    </source>
</evidence>
<accession>A0AA42KQJ4</accession>
<dbReference type="GO" id="GO:0038023">
    <property type="term" value="F:signaling receptor activity"/>
    <property type="evidence" value="ECO:0007669"/>
    <property type="project" value="InterPro"/>
</dbReference>
<feature type="chain" id="PRO_5041234881" description="Heme transporter BhuA" evidence="17">
    <location>
        <begin position="34"/>
        <end position="728"/>
    </location>
</feature>
<evidence type="ECO:0000256" key="4">
    <source>
        <dbReference type="ARBA" id="ARBA00022448"/>
    </source>
</evidence>
<evidence type="ECO:0000256" key="5">
    <source>
        <dbReference type="ARBA" id="ARBA00022452"/>
    </source>
</evidence>
<reference evidence="20" key="1">
    <citation type="submission" date="2022-09" db="EMBL/GenBank/DDBJ databases">
        <title>Intensive care unit water sources are persistently colonized with multi-drug resistant bacteria and are the site of extensive horizontal gene transfer of antibiotic resistance genes.</title>
        <authorList>
            <person name="Diorio-Toth L."/>
        </authorList>
    </citation>
    <scope>NUCLEOTIDE SEQUENCE</scope>
    <source>
        <strain evidence="20">GD04153</strain>
    </source>
</reference>
<gene>
    <name evidence="20" type="ORF">N7376_21560</name>
</gene>
<dbReference type="InterPro" id="IPR039426">
    <property type="entry name" value="TonB-dep_rcpt-like"/>
</dbReference>
<keyword evidence="7 15" id="KW-0812">Transmembrane</keyword>
<evidence type="ECO:0000313" key="20">
    <source>
        <dbReference type="EMBL" id="MDH0126566.1"/>
    </source>
</evidence>
<dbReference type="Gene3D" id="2.40.170.20">
    <property type="entry name" value="TonB-dependent receptor, beta-barrel domain"/>
    <property type="match status" value="1"/>
</dbReference>
<keyword evidence="9" id="KW-0408">Iron</keyword>
<dbReference type="CDD" id="cd01347">
    <property type="entry name" value="ligand_gated_channel"/>
    <property type="match status" value="1"/>
</dbReference>
<evidence type="ECO:0000259" key="19">
    <source>
        <dbReference type="Pfam" id="PF07715"/>
    </source>
</evidence>
<dbReference type="InterPro" id="IPR012910">
    <property type="entry name" value="Plug_dom"/>
</dbReference>
<dbReference type="Proteomes" id="UP001158087">
    <property type="component" value="Unassembled WGS sequence"/>
</dbReference>
<keyword evidence="10" id="KW-0406">Ion transport</keyword>
<evidence type="ECO:0000256" key="13">
    <source>
        <dbReference type="ARBA" id="ARBA00023170"/>
    </source>
</evidence>
<comment type="subcellular location">
    <subcellularLocation>
        <location evidence="1 15">Cell outer membrane</location>
        <topology evidence="1 15">Multi-pass membrane protein</topology>
    </subcellularLocation>
</comment>
<dbReference type="EMBL" id="JAODYY010000014">
    <property type="protein sequence ID" value="MDH0126566.1"/>
    <property type="molecule type" value="Genomic_DNA"/>
</dbReference>
<name>A0AA42KQJ4_9HYPH</name>
<dbReference type="InterPro" id="IPR036942">
    <property type="entry name" value="Beta-barrel_TonB_sf"/>
</dbReference>
<dbReference type="PROSITE" id="PS52016">
    <property type="entry name" value="TONB_DEPENDENT_REC_3"/>
    <property type="match status" value="1"/>
</dbReference>
<dbReference type="PANTHER" id="PTHR32552">
    <property type="entry name" value="FERRICHROME IRON RECEPTOR-RELATED"/>
    <property type="match status" value="1"/>
</dbReference>
<dbReference type="InterPro" id="IPR037066">
    <property type="entry name" value="Plug_dom_sf"/>
</dbReference>
<sequence>MESSLCFEGNPVSVLARLRRLLSAAAISSTTFAAVTGAFAQEAAAPTVLAPIVVEGSREDPTAPVKGYVAKTSISATKTGTPLVETPQSISVVTADQIRAQGAQTLGQALGYSAGVVSEPYGSDPRFDSPLVRGFDGRQVQFLNGLRLMRTAGASAVDPYMLERIEVVRGPASVMFGQGNPGGLINMISKRPTFEKFGEIGFQAGSYNTYGTFFDVGGPVLDNDSLAYRMTGLVRKAGTQTDYLDNDRYFIAPAFTWKPDEDTKLTILTSFQHDNPSSPSGLPPSLTLNATNYSLPRDFYVGDPSFDDSDRNVVNLGYELEHRINEIWTFRQNARYSNQNWDYTALGYATAGLAADGRTINRTATFQDELLNTFNIDNNLVAEFDTGPVEHKVLFGVDYRYFDNSAKTQFWSATPLDAFNPVYGGPIKLLRNSVNTHVDSRMTQLGIYAQDELTYDNWRATFGLRQDWATTRGTSTNYVPARPVARSLDQDDEELTGRTGIGYVFDNGIAPYVSYSTSFEPVAVSATAGVLQPTTGKQLEAGVKYQPNGWDGYFAAAVYDLRQQNVPISVALPGGGSTTEQIGEVQVKGLELEGVASLAQGLDLRAAYTYMEAEIVSGKDDGNRPPNVPEHSASLWLDYTFQEGSALHGFGLGGGVRYLGQRYGDTGNTYDLDGVTLVDAAVHYQKDGIKGILSVKNIADKKYVASCSSFGCNYGDGRTYMSTLTFSW</sequence>
<evidence type="ECO:0000256" key="1">
    <source>
        <dbReference type="ARBA" id="ARBA00004571"/>
    </source>
</evidence>
<dbReference type="FunFam" id="2.40.170.20:FF:000005">
    <property type="entry name" value="TonB-dependent siderophore receptor"/>
    <property type="match status" value="1"/>
</dbReference>
<feature type="domain" description="TonB-dependent receptor-like beta-barrel" evidence="18">
    <location>
        <begin position="257"/>
        <end position="685"/>
    </location>
</feature>
<dbReference type="InterPro" id="IPR000531">
    <property type="entry name" value="Beta-barrel_TonB"/>
</dbReference>
<evidence type="ECO:0000256" key="3">
    <source>
        <dbReference type="ARBA" id="ARBA00021261"/>
    </source>
</evidence>
<keyword evidence="8 17" id="KW-0732">Signal</keyword>
<keyword evidence="12 15" id="KW-0472">Membrane</keyword>
<dbReference type="InterPro" id="IPR010105">
    <property type="entry name" value="TonB_sidphr_rcpt"/>
</dbReference>
<keyword evidence="6" id="KW-0410">Iron transport</keyword>
<dbReference type="GO" id="GO:0015891">
    <property type="term" value="P:siderophore transport"/>
    <property type="evidence" value="ECO:0007669"/>
    <property type="project" value="InterPro"/>
</dbReference>
<organism evidence="20 21">
    <name type="scientific">Brucella intermedia GD04153</name>
    <dbReference type="NCBI Taxonomy" id="2975438"/>
    <lineage>
        <taxon>Bacteria</taxon>
        <taxon>Pseudomonadati</taxon>
        <taxon>Pseudomonadota</taxon>
        <taxon>Alphaproteobacteria</taxon>
        <taxon>Hyphomicrobiales</taxon>
        <taxon>Brucellaceae</taxon>
        <taxon>Brucella/Ochrobactrum group</taxon>
        <taxon>Brucella</taxon>
    </lineage>
</organism>
<dbReference type="GO" id="GO:0009279">
    <property type="term" value="C:cell outer membrane"/>
    <property type="evidence" value="ECO:0007669"/>
    <property type="project" value="UniProtKB-SubCell"/>
</dbReference>
<dbReference type="Pfam" id="PF07715">
    <property type="entry name" value="Plug"/>
    <property type="match status" value="1"/>
</dbReference>
<dbReference type="FunFam" id="2.170.130.10:FF:000001">
    <property type="entry name" value="Catecholate siderophore TonB-dependent receptor"/>
    <property type="match status" value="1"/>
</dbReference>
<dbReference type="AlphaFoldDB" id="A0AA42KQJ4"/>
<feature type="domain" description="TonB-dependent receptor plug" evidence="19">
    <location>
        <begin position="83"/>
        <end position="183"/>
    </location>
</feature>
<feature type="signal peptide" evidence="17">
    <location>
        <begin position="1"/>
        <end position="33"/>
    </location>
</feature>
<evidence type="ECO:0000256" key="6">
    <source>
        <dbReference type="ARBA" id="ARBA00022496"/>
    </source>
</evidence>
<evidence type="ECO:0000256" key="15">
    <source>
        <dbReference type="PROSITE-ProRule" id="PRU01360"/>
    </source>
</evidence>
<evidence type="ECO:0000313" key="21">
    <source>
        <dbReference type="Proteomes" id="UP001158087"/>
    </source>
</evidence>
<protein>
    <recommendedName>
        <fullName evidence="3">Heme transporter BhuA</fullName>
    </recommendedName>
</protein>
<evidence type="ECO:0000256" key="8">
    <source>
        <dbReference type="ARBA" id="ARBA00022729"/>
    </source>
</evidence>
<evidence type="ECO:0000256" key="7">
    <source>
        <dbReference type="ARBA" id="ARBA00022692"/>
    </source>
</evidence>
<evidence type="ECO:0000256" key="14">
    <source>
        <dbReference type="ARBA" id="ARBA00023237"/>
    </source>
</evidence>
<dbReference type="NCBIfam" id="TIGR01783">
    <property type="entry name" value="TonB-siderophor"/>
    <property type="match status" value="1"/>
</dbReference>
<dbReference type="PANTHER" id="PTHR32552:SF68">
    <property type="entry name" value="FERRICHROME OUTER MEMBRANE TRANSPORTER_PHAGE RECEPTOR"/>
    <property type="match status" value="1"/>
</dbReference>
<evidence type="ECO:0000256" key="12">
    <source>
        <dbReference type="ARBA" id="ARBA00023136"/>
    </source>
</evidence>
<keyword evidence="14 15" id="KW-0998">Cell outer membrane</keyword>
<dbReference type="Gene3D" id="2.170.130.10">
    <property type="entry name" value="TonB-dependent receptor, plug domain"/>
    <property type="match status" value="1"/>
</dbReference>
<evidence type="ECO:0000256" key="9">
    <source>
        <dbReference type="ARBA" id="ARBA00023004"/>
    </source>
</evidence>
<comment type="caution">
    <text evidence="20">The sequence shown here is derived from an EMBL/GenBank/DDBJ whole genome shotgun (WGS) entry which is preliminary data.</text>
</comment>
<keyword evidence="11 16" id="KW-0798">TonB box</keyword>
<evidence type="ECO:0000256" key="2">
    <source>
        <dbReference type="ARBA" id="ARBA00009810"/>
    </source>
</evidence>
<comment type="similarity">
    <text evidence="2 15 16">Belongs to the TonB-dependent receptor family.</text>
</comment>
<dbReference type="SUPFAM" id="SSF56935">
    <property type="entry name" value="Porins"/>
    <property type="match status" value="1"/>
</dbReference>
<evidence type="ECO:0000259" key="18">
    <source>
        <dbReference type="Pfam" id="PF00593"/>
    </source>
</evidence>
<dbReference type="Pfam" id="PF00593">
    <property type="entry name" value="TonB_dep_Rec_b-barrel"/>
    <property type="match status" value="1"/>
</dbReference>